<sequence length="341" mass="37895">MTEWGPTHRKGPEQGKKSTGYGRSEAQRGPGFRTRGASAERGRTGGGPAAPVTADERRRVWGQNFFKSKAAVRRFTAQIGAVEGLPTVEIGPGSGMITKELAKSGEPLTVVEIDDQWARLLAEELPSHVTMVNEDFLSWGPETECFRMVGNLPFGASTEILRTCLGYGPDRFLEGVFLVQLEFARKRAGAWGGNLFNAQWSPWFTFHMGHEFPRHCFRPVPKTDTATLFVDPRRDPLLPWRERVAYQELVSAVFNTGQLTVGEAAQRVNVRKPADWLRRAEVFPETRVKDLDAEDWSALFATHQPGRPRTGAGGRPSAGRRQGGRRGMPPPGGGPRHQRRR</sequence>
<evidence type="ECO:0000259" key="7">
    <source>
        <dbReference type="SMART" id="SM00650"/>
    </source>
</evidence>
<feature type="domain" description="Ribosomal RNA adenine methylase transferase N-terminal" evidence="7">
    <location>
        <begin position="71"/>
        <end position="234"/>
    </location>
</feature>
<keyword evidence="1 5" id="KW-0489">Methyltransferase</keyword>
<comment type="caution">
    <text evidence="5">Lacks conserved residue(s) required for the propagation of feature annotation.</text>
</comment>
<organism evidence="8">
    <name type="scientific">Streptomyces caelestis</name>
    <dbReference type="NCBI Taxonomy" id="36816"/>
    <lineage>
        <taxon>Bacteria</taxon>
        <taxon>Bacillati</taxon>
        <taxon>Actinomycetota</taxon>
        <taxon>Actinomycetes</taxon>
        <taxon>Kitasatosporales</taxon>
        <taxon>Streptomycetaceae</taxon>
        <taxon>Streptomyces</taxon>
    </lineage>
</organism>
<dbReference type="InterPro" id="IPR001737">
    <property type="entry name" value="KsgA/Erm"/>
</dbReference>
<dbReference type="InterPro" id="IPR029063">
    <property type="entry name" value="SAM-dependent_MTases_sf"/>
</dbReference>
<dbReference type="EMBL" id="GQ844764">
    <property type="protein sequence ID" value="ADB92556.1"/>
    <property type="molecule type" value="Genomic_DNA"/>
</dbReference>
<dbReference type="InterPro" id="IPR023165">
    <property type="entry name" value="rRNA_Ade_diMease-like_C"/>
</dbReference>
<dbReference type="GO" id="GO:0052910">
    <property type="term" value="F:23S rRNA (adenine(2085)-N(6))-dimethyltransferase activity"/>
    <property type="evidence" value="ECO:0007669"/>
    <property type="project" value="UniProtKB-EC"/>
</dbReference>
<comment type="similarity">
    <text evidence="5">Belongs to the class I-like SAM-binding methyltransferase superfamily. rRNA adenine N(6)-methyltransferase family.</text>
</comment>
<dbReference type="PANTHER" id="PTHR11727">
    <property type="entry name" value="DIMETHYLADENOSINE TRANSFERASE"/>
    <property type="match status" value="1"/>
</dbReference>
<evidence type="ECO:0000256" key="1">
    <source>
        <dbReference type="ARBA" id="ARBA00022603"/>
    </source>
</evidence>
<feature type="binding site" evidence="5">
    <location>
        <position position="151"/>
    </location>
    <ligand>
        <name>S-adenosyl-L-methionine</name>
        <dbReference type="ChEBI" id="CHEBI:59789"/>
    </ligand>
</feature>
<dbReference type="EMBL" id="JACHNE010000001">
    <property type="protein sequence ID" value="MBB5794797.1"/>
    <property type="molecule type" value="Genomic_DNA"/>
</dbReference>
<feature type="region of interest" description="Disordered" evidence="6">
    <location>
        <begin position="300"/>
        <end position="341"/>
    </location>
</feature>
<protein>
    <submittedName>
        <fullName evidence="9">23S rRNA (Adenine-N6)-dimethyltransferase</fullName>
        <ecNumber evidence="9">2.1.1.184</ecNumber>
    </submittedName>
    <submittedName>
        <fullName evidence="8">Ccr1</fullName>
    </submittedName>
</protein>
<feature type="binding site" evidence="5">
    <location>
        <position position="135"/>
    </location>
    <ligand>
        <name>S-adenosyl-L-methionine</name>
        <dbReference type="ChEBI" id="CHEBI:59789"/>
    </ligand>
</feature>
<evidence type="ECO:0000313" key="8">
    <source>
        <dbReference type="EMBL" id="ADB92556.1"/>
    </source>
</evidence>
<evidence type="ECO:0000256" key="6">
    <source>
        <dbReference type="SAM" id="MobiDB-lite"/>
    </source>
</evidence>
<keyword evidence="10" id="KW-1185">Reference proteome</keyword>
<keyword evidence="2 5" id="KW-0808">Transferase</keyword>
<dbReference type="Gene3D" id="1.10.8.100">
    <property type="entry name" value="Ribosomal RNA adenine dimethylase-like, domain 2"/>
    <property type="match status" value="1"/>
</dbReference>
<keyword evidence="4 5" id="KW-0694">RNA-binding</keyword>
<dbReference type="AlphaFoldDB" id="E9JER8"/>
<dbReference type="EC" id="2.1.1.184" evidence="9"/>
<dbReference type="PROSITE" id="PS51689">
    <property type="entry name" value="SAM_RNA_A_N6_MT"/>
    <property type="match status" value="1"/>
</dbReference>
<dbReference type="Gene3D" id="3.40.50.150">
    <property type="entry name" value="Vaccinia Virus protein VP39"/>
    <property type="match status" value="1"/>
</dbReference>
<evidence type="ECO:0000256" key="3">
    <source>
        <dbReference type="ARBA" id="ARBA00022691"/>
    </source>
</evidence>
<feature type="binding site" evidence="5">
    <location>
        <position position="64"/>
    </location>
    <ligand>
        <name>S-adenosyl-L-methionine</name>
        <dbReference type="ChEBI" id="CHEBI:59789"/>
    </ligand>
</feature>
<dbReference type="Proteomes" id="UP000590647">
    <property type="component" value="Unassembled WGS sequence"/>
</dbReference>
<evidence type="ECO:0000256" key="2">
    <source>
        <dbReference type="ARBA" id="ARBA00022679"/>
    </source>
</evidence>
<feature type="region of interest" description="Disordered" evidence="6">
    <location>
        <begin position="1"/>
        <end position="55"/>
    </location>
</feature>
<dbReference type="SUPFAM" id="SSF53335">
    <property type="entry name" value="S-adenosyl-L-methionine-dependent methyltransferases"/>
    <property type="match status" value="1"/>
</dbReference>
<feature type="binding site" evidence="5">
    <location>
        <position position="112"/>
    </location>
    <ligand>
        <name>S-adenosyl-L-methionine</name>
        <dbReference type="ChEBI" id="CHEBI:59789"/>
    </ligand>
</feature>
<dbReference type="SMART" id="SM00650">
    <property type="entry name" value="rADc"/>
    <property type="match status" value="1"/>
</dbReference>
<proteinExistence type="inferred from homology"/>
<dbReference type="RefSeq" id="WP_184983820.1">
    <property type="nucleotide sequence ID" value="NZ_JACHNE010000001.1"/>
</dbReference>
<dbReference type="PANTHER" id="PTHR11727:SF7">
    <property type="entry name" value="DIMETHYLADENOSINE TRANSFERASE-RELATED"/>
    <property type="match status" value="1"/>
</dbReference>
<feature type="binding site" evidence="5">
    <location>
        <position position="91"/>
    </location>
    <ligand>
        <name>S-adenosyl-L-methionine</name>
        <dbReference type="ChEBI" id="CHEBI:59789"/>
    </ligand>
</feature>
<evidence type="ECO:0000313" key="9">
    <source>
        <dbReference type="EMBL" id="MBB5794797.1"/>
    </source>
</evidence>
<evidence type="ECO:0000256" key="5">
    <source>
        <dbReference type="PROSITE-ProRule" id="PRU01026"/>
    </source>
</evidence>
<evidence type="ECO:0000313" key="10">
    <source>
        <dbReference type="Proteomes" id="UP000590647"/>
    </source>
</evidence>
<dbReference type="NCBIfam" id="NF000499">
    <property type="entry name" value="Erm23S_rRNA_broad"/>
    <property type="match status" value="1"/>
</dbReference>
<dbReference type="GO" id="GO:0003723">
    <property type="term" value="F:RNA binding"/>
    <property type="evidence" value="ECO:0007669"/>
    <property type="project" value="UniProtKB-UniRule"/>
</dbReference>
<keyword evidence="3 5" id="KW-0949">S-adenosyl-L-methionine</keyword>
<reference evidence="9 10" key="2">
    <citation type="submission" date="2020-08" db="EMBL/GenBank/DDBJ databases">
        <title>Sequencing the genomes of 1000 actinobacteria strains.</title>
        <authorList>
            <person name="Klenk H.-P."/>
        </authorList>
    </citation>
    <scope>NUCLEOTIDE SEQUENCE [LARGE SCALE GENOMIC DNA]</scope>
    <source>
        <strain evidence="9 10">DSM 40084</strain>
    </source>
</reference>
<evidence type="ECO:0000256" key="4">
    <source>
        <dbReference type="ARBA" id="ARBA00022884"/>
    </source>
</evidence>
<gene>
    <name evidence="9" type="ORF">HDA41_002761</name>
</gene>
<dbReference type="GO" id="GO:0000179">
    <property type="term" value="F:rRNA (adenine-N6,N6-)-dimethyltransferase activity"/>
    <property type="evidence" value="ECO:0007669"/>
    <property type="project" value="UniProtKB-UniRule"/>
</dbReference>
<name>E9JER8_9ACTN</name>
<dbReference type="Pfam" id="PF00398">
    <property type="entry name" value="RrnaAD"/>
    <property type="match status" value="1"/>
</dbReference>
<reference evidence="8" key="1">
    <citation type="journal article" date="2015" name="PLoS ONE">
        <title>Lincosamide synthetase-a unique condensation system combining elements of nonribosomal peptide synthetase and mycothiol metabolism.</title>
        <authorList>
            <person name="Janata J."/>
            <person name="Kadlcik S."/>
            <person name="Koberska M."/>
            <person name="Ulanova D."/>
            <person name="Kamenik Z."/>
            <person name="Novak P."/>
            <person name="Kopecky J."/>
            <person name="Novotna J."/>
            <person name="Radojevic B."/>
            <person name="Plhackova K."/>
            <person name="Gazak R."/>
            <person name="Najmanova L."/>
        </authorList>
    </citation>
    <scope>NUCLEOTIDE SEQUENCE</scope>
    <source>
        <strain evidence="8">ATCC 15084</strain>
    </source>
</reference>
<dbReference type="InterPro" id="IPR020598">
    <property type="entry name" value="rRNA_Ade_methylase_Trfase_N"/>
</dbReference>
<accession>E9JER8</accession>